<accession>A0A0S7BTT9</accession>
<dbReference type="Proteomes" id="UP000053370">
    <property type="component" value="Unassembled WGS sequence"/>
</dbReference>
<sequence length="341" mass="36913">MKPLIRKLLPILGVVALYYLIMYLKSIKVMNPYHIQVLMFAGVNIMMTISLNIVNGFTGQFCIGHAGFMSLGAYGASIVTTMIFGGFSVAPNLRIPVFLLGLLAGGLVAGAVGLLIGIPTLKLKGDYLAIVTLAFGEIVRATLRLIEPIGAARGMIGIPPYTNFAWVLFFVVLTLIVARNFIYSKHGRACIAIRDNEIAADAMGINTTKYKIISFVFAAFIAGVAGGLYAHIMSFIQPDTFSFVKSSDLLVYLYAGGTGSLTGSVLGGLLLTVLPEALRTFGNLVNWRIVIYAVTLVIIMLYRPLGLCGGKELPLLKINRKHLYEKSIFSKKSVHPSETPN</sequence>
<reference evidence="7" key="1">
    <citation type="journal article" date="2015" name="Genome Announc.">
        <title>Draft Genome Sequence of Anaerolineae Strain TC1, a Novel Isolate from a Methanogenic Wastewater Treatment System.</title>
        <authorList>
            <person name="Matsuura N."/>
            <person name="Tourlousse D.M."/>
            <person name="Sun L."/>
            <person name="Toyonaga M."/>
            <person name="Kuroda K."/>
            <person name="Ohashi A."/>
            <person name="Cruz R."/>
            <person name="Yamaguchi T."/>
            <person name="Sekiguchi Y."/>
        </authorList>
    </citation>
    <scope>NUCLEOTIDE SEQUENCE [LARGE SCALE GENOMIC DNA]</scope>
    <source>
        <strain evidence="7">TC1</strain>
    </source>
</reference>
<feature type="transmembrane region" description="Helical" evidence="6">
    <location>
        <begin position="127"/>
        <end position="146"/>
    </location>
</feature>
<dbReference type="PATRIC" id="fig|1678840.3.peg.1342"/>
<evidence type="ECO:0000256" key="2">
    <source>
        <dbReference type="ARBA" id="ARBA00022475"/>
    </source>
</evidence>
<dbReference type="STRING" id="1678840.ATC1_13119"/>
<dbReference type="PANTHER" id="PTHR30482">
    <property type="entry name" value="HIGH-AFFINITY BRANCHED-CHAIN AMINO ACID TRANSPORT SYSTEM PERMEASE"/>
    <property type="match status" value="1"/>
</dbReference>
<dbReference type="PANTHER" id="PTHR30482:SF10">
    <property type="entry name" value="HIGH-AFFINITY BRANCHED-CHAIN AMINO ACID TRANSPORT PROTEIN BRAE"/>
    <property type="match status" value="1"/>
</dbReference>
<proteinExistence type="predicted"/>
<dbReference type="AlphaFoldDB" id="A0A0S7BTT9"/>
<feature type="transmembrane region" description="Helical" evidence="6">
    <location>
        <begin position="7"/>
        <end position="27"/>
    </location>
</feature>
<dbReference type="CDD" id="cd06581">
    <property type="entry name" value="TM_PBP1_LivM_like"/>
    <property type="match status" value="1"/>
</dbReference>
<protein>
    <submittedName>
        <fullName evidence="7">ABC-type branched-chain amino acid transport system, permease component</fullName>
    </submittedName>
</protein>
<dbReference type="GO" id="GO:0005886">
    <property type="term" value="C:plasma membrane"/>
    <property type="evidence" value="ECO:0007669"/>
    <property type="project" value="UniProtKB-SubCell"/>
</dbReference>
<feature type="transmembrane region" description="Helical" evidence="6">
    <location>
        <begin position="158"/>
        <end position="178"/>
    </location>
</feature>
<keyword evidence="3 6" id="KW-0812">Transmembrane</keyword>
<dbReference type="Pfam" id="PF02653">
    <property type="entry name" value="BPD_transp_2"/>
    <property type="match status" value="1"/>
</dbReference>
<comment type="subcellular location">
    <subcellularLocation>
        <location evidence="1">Cell membrane</location>
        <topology evidence="1">Multi-pass membrane protein</topology>
    </subcellularLocation>
</comment>
<organism evidence="7">
    <name type="scientific">Flexilinea flocculi</name>
    <dbReference type="NCBI Taxonomy" id="1678840"/>
    <lineage>
        <taxon>Bacteria</taxon>
        <taxon>Bacillati</taxon>
        <taxon>Chloroflexota</taxon>
        <taxon>Anaerolineae</taxon>
        <taxon>Anaerolineales</taxon>
        <taxon>Anaerolineaceae</taxon>
        <taxon>Flexilinea</taxon>
    </lineage>
</organism>
<dbReference type="EMBL" id="DF968181">
    <property type="protein sequence ID" value="GAP40153.1"/>
    <property type="molecule type" value="Genomic_DNA"/>
</dbReference>
<dbReference type="InterPro" id="IPR043428">
    <property type="entry name" value="LivM-like"/>
</dbReference>
<keyword evidence="8" id="KW-1185">Reference proteome</keyword>
<gene>
    <name evidence="7" type="ORF">ATC1_13119</name>
</gene>
<dbReference type="RefSeq" id="WP_062279205.1">
    <property type="nucleotide sequence ID" value="NZ_DF968181.1"/>
</dbReference>
<evidence type="ECO:0000256" key="1">
    <source>
        <dbReference type="ARBA" id="ARBA00004651"/>
    </source>
</evidence>
<evidence type="ECO:0000256" key="5">
    <source>
        <dbReference type="ARBA" id="ARBA00023136"/>
    </source>
</evidence>
<evidence type="ECO:0000256" key="3">
    <source>
        <dbReference type="ARBA" id="ARBA00022692"/>
    </source>
</evidence>
<keyword evidence="2" id="KW-1003">Cell membrane</keyword>
<keyword evidence="5 6" id="KW-0472">Membrane</keyword>
<feature type="transmembrane region" description="Helical" evidence="6">
    <location>
        <begin position="212"/>
        <end position="232"/>
    </location>
</feature>
<dbReference type="GO" id="GO:0015658">
    <property type="term" value="F:branched-chain amino acid transmembrane transporter activity"/>
    <property type="evidence" value="ECO:0007669"/>
    <property type="project" value="InterPro"/>
</dbReference>
<feature type="transmembrane region" description="Helical" evidence="6">
    <location>
        <begin position="95"/>
        <end position="115"/>
    </location>
</feature>
<feature type="transmembrane region" description="Helical" evidence="6">
    <location>
        <begin position="252"/>
        <end position="273"/>
    </location>
</feature>
<keyword evidence="4 6" id="KW-1133">Transmembrane helix</keyword>
<evidence type="ECO:0000256" key="6">
    <source>
        <dbReference type="SAM" id="Phobius"/>
    </source>
</evidence>
<dbReference type="OrthoDB" id="9789927at2"/>
<feature type="transmembrane region" description="Helical" evidence="6">
    <location>
        <begin position="66"/>
        <end position="89"/>
    </location>
</feature>
<feature type="transmembrane region" description="Helical" evidence="6">
    <location>
        <begin position="33"/>
        <end position="54"/>
    </location>
</feature>
<evidence type="ECO:0000256" key="4">
    <source>
        <dbReference type="ARBA" id="ARBA00022989"/>
    </source>
</evidence>
<dbReference type="InterPro" id="IPR001851">
    <property type="entry name" value="ABC_transp_permease"/>
</dbReference>
<evidence type="ECO:0000313" key="8">
    <source>
        <dbReference type="Proteomes" id="UP000053370"/>
    </source>
</evidence>
<evidence type="ECO:0000313" key="7">
    <source>
        <dbReference type="EMBL" id="GAP40153.1"/>
    </source>
</evidence>
<name>A0A0S7BTT9_9CHLR</name>
<feature type="transmembrane region" description="Helical" evidence="6">
    <location>
        <begin position="285"/>
        <end position="305"/>
    </location>
</feature>